<evidence type="ECO:0008006" key="3">
    <source>
        <dbReference type="Google" id="ProtNLM"/>
    </source>
</evidence>
<protein>
    <recommendedName>
        <fullName evidence="3">SAM-dependent methyltransferase</fullName>
    </recommendedName>
</protein>
<evidence type="ECO:0000313" key="2">
    <source>
        <dbReference type="Proteomes" id="UP000189728"/>
    </source>
</evidence>
<accession>A0AAX0L9N4</accession>
<sequence>MAHQELFWQKFYENAWAFRADFMRSLLNKGKLNTYQIIHKLSNMERLYELSMTTADESVQWNAREFKDDNKLDFANIPIATNTSAYGNLLTVPYHFSYNFSDLLIDIYDKTGPYDSIVELGCGYGRNLFEIFYRGGPLDVPYFGGEFTSSGVQIATELATATPNMKTKFFNFNHLEPDLSGLDFGKKALVFTCHSIEQVREISDDWFKVVASAADEVVGVHLEPFGFQVKHLSEISQKHQKFMEKNHWNLNFAQVLVKASNSGIIILDDNLLENSLPEDPINPGSIAIWHSGNK</sequence>
<dbReference type="Proteomes" id="UP000189728">
    <property type="component" value="Unassembled WGS sequence"/>
</dbReference>
<evidence type="ECO:0000313" key="1">
    <source>
        <dbReference type="EMBL" id="OPA76386.1"/>
    </source>
</evidence>
<proteinExistence type="predicted"/>
<dbReference type="InterPro" id="IPR029063">
    <property type="entry name" value="SAM-dependent_MTases_sf"/>
</dbReference>
<dbReference type="SUPFAM" id="SSF53335">
    <property type="entry name" value="S-adenosyl-L-methionine-dependent methyltransferases"/>
    <property type="match status" value="1"/>
</dbReference>
<dbReference type="EMBL" id="MCRK01000039">
    <property type="protein sequence ID" value="OPA76386.1"/>
    <property type="molecule type" value="Genomic_DNA"/>
</dbReference>
<dbReference type="AlphaFoldDB" id="A0AAX0L9N4"/>
<reference evidence="1 2" key="1">
    <citation type="submission" date="2016-08" db="EMBL/GenBank/DDBJ databases">
        <title>Campylobacter species from sea mammals.</title>
        <authorList>
            <person name="Gilbert M.J."/>
            <person name="Byrne B.A."/>
            <person name="Zomer A.L."/>
            <person name="Wagenaar J.A."/>
        </authorList>
    </citation>
    <scope>NUCLEOTIDE SEQUENCE [LARGE SCALE GENOMIC DNA]</scope>
    <source>
        <strain evidence="1 2">1105248</strain>
    </source>
</reference>
<dbReference type="RefSeq" id="WP_078415587.1">
    <property type="nucleotide sequence ID" value="NZ_MCRK01000039.1"/>
</dbReference>
<organism evidence="1 2">
    <name type="scientific">Campylobacter pinnipediorum subsp. pinnipediorum</name>
    <dbReference type="NCBI Taxonomy" id="1660067"/>
    <lineage>
        <taxon>Bacteria</taxon>
        <taxon>Pseudomonadati</taxon>
        <taxon>Campylobacterota</taxon>
        <taxon>Epsilonproteobacteria</taxon>
        <taxon>Campylobacterales</taxon>
        <taxon>Campylobacteraceae</taxon>
        <taxon>Campylobacter</taxon>
    </lineage>
</organism>
<comment type="caution">
    <text evidence="1">The sequence shown here is derived from an EMBL/GenBank/DDBJ whole genome shotgun (WGS) entry which is preliminary data.</text>
</comment>
<name>A0AAX0L9N4_9BACT</name>
<gene>
    <name evidence="1" type="ORF">BFG04_04685</name>
</gene>